<evidence type="ECO:0000256" key="11">
    <source>
        <dbReference type="ARBA" id="ARBA00022833"/>
    </source>
</evidence>
<accession>A0A3Q3KME1</accession>
<keyword evidence="7" id="KW-0597">Phosphoprotein</keyword>
<dbReference type="GeneTree" id="ENSGT01130000278318"/>
<evidence type="ECO:0000256" key="10">
    <source>
        <dbReference type="ARBA" id="ARBA00022723"/>
    </source>
</evidence>
<dbReference type="InterPro" id="IPR021184">
    <property type="entry name" value="TNF_CS"/>
</dbReference>
<proteinExistence type="inferred from homology"/>
<dbReference type="GO" id="GO:0005886">
    <property type="term" value="C:plasma membrane"/>
    <property type="evidence" value="ECO:0007669"/>
    <property type="project" value="UniProtKB-SubCell"/>
</dbReference>
<evidence type="ECO:0000256" key="17">
    <source>
        <dbReference type="ARBA" id="ARBA00074586"/>
    </source>
</evidence>
<keyword evidence="5" id="KW-0202">Cytokine</keyword>
<evidence type="ECO:0000256" key="2">
    <source>
        <dbReference type="ARBA" id="ARBA00004613"/>
    </source>
</evidence>
<dbReference type="RefSeq" id="XP_026158098.1">
    <property type="nucleotide sequence ID" value="XM_026302313.2"/>
</dbReference>
<dbReference type="PANTHER" id="PTHR11471">
    <property type="entry name" value="TUMOR NECROSIS FACTOR FAMILY MEMBER"/>
    <property type="match status" value="1"/>
</dbReference>
<dbReference type="Gene3D" id="2.60.120.40">
    <property type="match status" value="1"/>
</dbReference>
<keyword evidence="22" id="KW-1185">Reference proteome</keyword>
<keyword evidence="11 19" id="KW-0862">Zinc</keyword>
<keyword evidence="6" id="KW-0964">Secreted</keyword>
<evidence type="ECO:0000313" key="21">
    <source>
        <dbReference type="Ensembl" id="ENSMAMP00000002113.1"/>
    </source>
</evidence>
<dbReference type="InParanoid" id="A0A3Q3KME1"/>
<evidence type="ECO:0000256" key="8">
    <source>
        <dbReference type="ARBA" id="ARBA00022692"/>
    </source>
</evidence>
<evidence type="ECO:0000256" key="19">
    <source>
        <dbReference type="PIRSR" id="PIRSR038013-50"/>
    </source>
</evidence>
<feature type="binding site" evidence="19">
    <location>
        <position position="243"/>
    </location>
    <ligand>
        <name>Zn(2+)</name>
        <dbReference type="ChEBI" id="CHEBI:29105"/>
        <note>ligand shared between all trimeric partners</note>
    </ligand>
</feature>
<dbReference type="GO" id="GO:2001238">
    <property type="term" value="P:positive regulation of extrinsic apoptotic signaling pathway"/>
    <property type="evidence" value="ECO:0007669"/>
    <property type="project" value="UniProtKB-ARBA"/>
</dbReference>
<evidence type="ECO:0000256" key="5">
    <source>
        <dbReference type="ARBA" id="ARBA00022514"/>
    </source>
</evidence>
<dbReference type="GO" id="GO:0006915">
    <property type="term" value="P:apoptotic process"/>
    <property type="evidence" value="ECO:0007669"/>
    <property type="project" value="UniProtKB-KW"/>
</dbReference>
<dbReference type="InterPro" id="IPR008983">
    <property type="entry name" value="Tumour_necrosis_fac-like_dom"/>
</dbReference>
<keyword evidence="9" id="KW-0053">Apoptosis</keyword>
<dbReference type="GeneID" id="113127609"/>
<keyword evidence="10 19" id="KW-0479">Metal-binding</keyword>
<dbReference type="InterPro" id="IPR006052">
    <property type="entry name" value="TNF_dom"/>
</dbReference>
<reference evidence="21" key="2">
    <citation type="submission" date="2025-09" db="UniProtKB">
        <authorList>
            <consortium name="Ensembl"/>
        </authorList>
    </citation>
    <scope>IDENTIFICATION</scope>
</reference>
<keyword evidence="4" id="KW-1003">Cell membrane</keyword>
<evidence type="ECO:0000256" key="16">
    <source>
        <dbReference type="ARBA" id="ARBA00063957"/>
    </source>
</evidence>
<name>A0A3Q3KME1_9TELE</name>
<evidence type="ECO:0000256" key="14">
    <source>
        <dbReference type="ARBA" id="ARBA00023136"/>
    </source>
</evidence>
<evidence type="ECO:0000256" key="3">
    <source>
        <dbReference type="ARBA" id="ARBA00008670"/>
    </source>
</evidence>
<dbReference type="GO" id="GO:0006955">
    <property type="term" value="P:immune response"/>
    <property type="evidence" value="ECO:0007669"/>
    <property type="project" value="InterPro"/>
</dbReference>
<evidence type="ECO:0000256" key="1">
    <source>
        <dbReference type="ARBA" id="ARBA00004401"/>
    </source>
</evidence>
<dbReference type="AlphaFoldDB" id="A0A3Q3KME1"/>
<dbReference type="STRING" id="205130.ENSMAMP00000002113"/>
<comment type="similarity">
    <text evidence="3">Belongs to the tumor necrosis factor family.</text>
</comment>
<keyword evidence="13" id="KW-1133">Transmembrane helix</keyword>
<dbReference type="PANTHER" id="PTHR11471:SF27">
    <property type="entry name" value="TUMOR NECROSIS FACTOR LIGAND SUPERFAMILY MEMBER 10"/>
    <property type="match status" value="1"/>
</dbReference>
<comment type="subcellular location">
    <subcellularLocation>
        <location evidence="1">Cell membrane</location>
        <topology evidence="1">Single-pass type II membrane protein</topology>
    </subcellularLocation>
    <subcellularLocation>
        <location evidence="2">Secreted</location>
    </subcellularLocation>
</comment>
<organism evidence="21 22">
    <name type="scientific">Mastacembelus armatus</name>
    <name type="common">zig-zag eel</name>
    <dbReference type="NCBI Taxonomy" id="205130"/>
    <lineage>
        <taxon>Eukaryota</taxon>
        <taxon>Metazoa</taxon>
        <taxon>Chordata</taxon>
        <taxon>Craniata</taxon>
        <taxon>Vertebrata</taxon>
        <taxon>Euteleostomi</taxon>
        <taxon>Actinopterygii</taxon>
        <taxon>Neopterygii</taxon>
        <taxon>Teleostei</taxon>
        <taxon>Neoteleostei</taxon>
        <taxon>Acanthomorphata</taxon>
        <taxon>Anabantaria</taxon>
        <taxon>Synbranchiformes</taxon>
        <taxon>Mastacembelidae</taxon>
        <taxon>Mastacembelus</taxon>
    </lineage>
</organism>
<dbReference type="GO" id="GO:0005615">
    <property type="term" value="C:extracellular space"/>
    <property type="evidence" value="ECO:0007669"/>
    <property type="project" value="UniProtKB-KW"/>
</dbReference>
<dbReference type="Pfam" id="PF00229">
    <property type="entry name" value="TNF"/>
    <property type="match status" value="1"/>
</dbReference>
<dbReference type="Proteomes" id="UP000261640">
    <property type="component" value="Unplaced"/>
</dbReference>
<evidence type="ECO:0000256" key="13">
    <source>
        <dbReference type="ARBA" id="ARBA00022989"/>
    </source>
</evidence>
<dbReference type="SMART" id="SM00207">
    <property type="entry name" value="TNF"/>
    <property type="match status" value="1"/>
</dbReference>
<dbReference type="GO" id="GO:0046872">
    <property type="term" value="F:metal ion binding"/>
    <property type="evidence" value="ECO:0007669"/>
    <property type="project" value="UniProtKB-KW"/>
</dbReference>
<dbReference type="SUPFAM" id="SSF49842">
    <property type="entry name" value="TNF-like"/>
    <property type="match status" value="1"/>
</dbReference>
<dbReference type="CDD" id="cd00184">
    <property type="entry name" value="TNF"/>
    <property type="match status" value="1"/>
</dbReference>
<keyword evidence="14" id="KW-0472">Membrane</keyword>
<evidence type="ECO:0000256" key="15">
    <source>
        <dbReference type="ARBA" id="ARBA00055277"/>
    </source>
</evidence>
<dbReference type="Ensembl" id="ENSMAMT00000002159.2">
    <property type="protein sequence ID" value="ENSMAMP00000002113.1"/>
    <property type="gene ID" value="ENSMAMG00000001489.2"/>
</dbReference>
<evidence type="ECO:0000313" key="22">
    <source>
        <dbReference type="Proteomes" id="UP000261640"/>
    </source>
</evidence>
<comment type="subunit">
    <text evidence="16">Homotrimer. One TNFSF10 homotrimer interacts with three TNFSF10A mononers. One TNFSF10 homotrimer interacts with three TNFSF10B mononers.</text>
</comment>
<comment type="function">
    <text evidence="15">Cytokine that binds to TNFRSF10A/TRAILR1, TNFRSF10B/TRAILR2, TNFRSF10C/TRAILR3, TNFRSF10D/TRAILR4 and possibly also to TNFRSF11B/OPG. Induces apoptosis. Its activity may be modulated by binding to the decoy receptors TNFRSF10C/TRAILR3, TNFRSF10D/TRAILR4 and TNFRSF11B/OPG that cannot induce apoptosis.</text>
</comment>
<evidence type="ECO:0000256" key="7">
    <source>
        <dbReference type="ARBA" id="ARBA00022553"/>
    </source>
</evidence>
<reference evidence="21" key="1">
    <citation type="submission" date="2025-08" db="UniProtKB">
        <authorList>
            <consortium name="Ensembl"/>
        </authorList>
    </citation>
    <scope>IDENTIFICATION</scope>
</reference>
<dbReference type="GO" id="GO:0005164">
    <property type="term" value="F:tumor necrosis factor receptor binding"/>
    <property type="evidence" value="ECO:0007669"/>
    <property type="project" value="InterPro"/>
</dbReference>
<dbReference type="PROSITE" id="PS50049">
    <property type="entry name" value="THD_2"/>
    <property type="match status" value="1"/>
</dbReference>
<dbReference type="PIRSF" id="PIRSF038013">
    <property type="entry name" value="TNF10_TNF11"/>
    <property type="match status" value="1"/>
</dbReference>
<evidence type="ECO:0000259" key="20">
    <source>
        <dbReference type="PROSITE" id="PS50049"/>
    </source>
</evidence>
<protein>
    <recommendedName>
        <fullName evidence="17">Tumor necrosis factor ligand superfamily member 10</fullName>
    </recommendedName>
    <alternativeName>
        <fullName evidence="18">TNF-related apoptosis-inducing ligand</fullName>
    </alternativeName>
</protein>
<keyword evidence="12" id="KW-0735">Signal-anchor</keyword>
<evidence type="ECO:0000256" key="18">
    <source>
        <dbReference type="ARBA" id="ARBA00083215"/>
    </source>
</evidence>
<evidence type="ECO:0000256" key="12">
    <source>
        <dbReference type="ARBA" id="ARBA00022968"/>
    </source>
</evidence>
<evidence type="ECO:0000256" key="4">
    <source>
        <dbReference type="ARBA" id="ARBA00022475"/>
    </source>
</evidence>
<dbReference type="GO" id="GO:0005125">
    <property type="term" value="F:cytokine activity"/>
    <property type="evidence" value="ECO:0007669"/>
    <property type="project" value="UniProtKB-KW"/>
</dbReference>
<evidence type="ECO:0000256" key="9">
    <source>
        <dbReference type="ARBA" id="ARBA00022703"/>
    </source>
</evidence>
<sequence length="294" mass="32403">MAISISLQCLGLIILAAILLQTIAVAVSFMYFNKVLYTMQESFSRSSVSCLINANLRSEFEDSAAEDKKSDPCWQVTQQLHFHIEKTMADRFQKEISTTMRNKLTGGLPNLNPGFRGAPLPKVAAHVTGIVSSTETPAAEGSQSSRGYLGERIRGWEGQKGLSFLQNMELRGGELLVPRAGLYYIYAQTYFRLPSAGETEGDAKGEMGETKEEEGAQLVQYIYKKMNSYMVPILLMKSSRSVCWPQGQEPGLFSLHQAGTAFLQPADRLFITVSNASSMEMDGRASYFGAFLVG</sequence>
<keyword evidence="8" id="KW-0812">Transmembrane</keyword>
<dbReference type="FunFam" id="2.60.120.40:FF:000014">
    <property type="entry name" value="Tumor necrosis factor ligand superfamily member"/>
    <property type="match status" value="1"/>
</dbReference>
<evidence type="ECO:0000256" key="6">
    <source>
        <dbReference type="ARBA" id="ARBA00022525"/>
    </source>
</evidence>
<dbReference type="OrthoDB" id="9446605at2759"/>
<dbReference type="PROSITE" id="PS00251">
    <property type="entry name" value="THD_1"/>
    <property type="match status" value="1"/>
</dbReference>
<dbReference type="InterPro" id="IPR017355">
    <property type="entry name" value="TNF_ligand_10/11"/>
</dbReference>
<feature type="domain" description="THD" evidence="20">
    <location>
        <begin position="123"/>
        <end position="293"/>
    </location>
</feature>